<gene>
    <name evidence="2" type="ORF">TRFO_06416</name>
</gene>
<keyword evidence="1" id="KW-1133">Transmembrane helix</keyword>
<evidence type="ECO:0000256" key="1">
    <source>
        <dbReference type="SAM" id="Phobius"/>
    </source>
</evidence>
<proteinExistence type="predicted"/>
<keyword evidence="3" id="KW-1185">Reference proteome</keyword>
<evidence type="ECO:0000313" key="2">
    <source>
        <dbReference type="EMBL" id="OHT04113.1"/>
    </source>
</evidence>
<reference evidence="2" key="1">
    <citation type="submission" date="2016-10" db="EMBL/GenBank/DDBJ databases">
        <authorList>
            <person name="Benchimol M."/>
            <person name="Almeida L.G."/>
            <person name="Vasconcelos A.T."/>
            <person name="Perreira-Neves A."/>
            <person name="Rosa I.A."/>
            <person name="Tasca T."/>
            <person name="Bogo M.R."/>
            <person name="de Souza W."/>
        </authorList>
    </citation>
    <scope>NUCLEOTIDE SEQUENCE [LARGE SCALE GENOMIC DNA]</scope>
    <source>
        <strain evidence="2">K</strain>
    </source>
</reference>
<dbReference type="GeneID" id="94827787"/>
<keyword evidence="1" id="KW-0472">Membrane</keyword>
<sequence length="131" mass="15156">MILRNFVIESPHFLEGLIMTFHEPSNVMVFSFLDFMKLVNSLQFIIFKKCLHIFVMLIINFLKVCGILLPQSLCLTIVFFLLLFLLHGVMALECHEFAVNVLCIGFIALESICMFGDLSLFCRFSVFFDRS</sequence>
<dbReference type="Proteomes" id="UP000179807">
    <property type="component" value="Unassembled WGS sequence"/>
</dbReference>
<feature type="transmembrane region" description="Helical" evidence="1">
    <location>
        <begin position="73"/>
        <end position="92"/>
    </location>
</feature>
<evidence type="ECO:0000313" key="3">
    <source>
        <dbReference type="Proteomes" id="UP000179807"/>
    </source>
</evidence>
<protein>
    <submittedName>
        <fullName evidence="2">Uncharacterized protein</fullName>
    </submittedName>
</protein>
<name>A0A1J4JY79_9EUKA</name>
<comment type="caution">
    <text evidence="2">The sequence shown here is derived from an EMBL/GenBank/DDBJ whole genome shotgun (WGS) entry which is preliminary data.</text>
</comment>
<keyword evidence="1" id="KW-0812">Transmembrane</keyword>
<accession>A0A1J4JY79</accession>
<feature type="transmembrane region" description="Helical" evidence="1">
    <location>
        <begin position="42"/>
        <end position="61"/>
    </location>
</feature>
<dbReference type="RefSeq" id="XP_068357249.1">
    <property type="nucleotide sequence ID" value="XM_068493083.1"/>
</dbReference>
<organism evidence="2 3">
    <name type="scientific">Tritrichomonas foetus</name>
    <dbReference type="NCBI Taxonomy" id="1144522"/>
    <lineage>
        <taxon>Eukaryota</taxon>
        <taxon>Metamonada</taxon>
        <taxon>Parabasalia</taxon>
        <taxon>Tritrichomonadida</taxon>
        <taxon>Tritrichomonadidae</taxon>
        <taxon>Tritrichomonas</taxon>
    </lineage>
</organism>
<dbReference type="EMBL" id="MLAK01000804">
    <property type="protein sequence ID" value="OHT04113.1"/>
    <property type="molecule type" value="Genomic_DNA"/>
</dbReference>
<dbReference type="VEuPathDB" id="TrichDB:TRFO_06416"/>
<dbReference type="AlphaFoldDB" id="A0A1J4JY79"/>
<feature type="transmembrane region" description="Helical" evidence="1">
    <location>
        <begin position="98"/>
        <end position="121"/>
    </location>
</feature>